<dbReference type="RefSeq" id="WP_215886000.1">
    <property type="nucleotide sequence ID" value="NZ_CP134225.1"/>
</dbReference>
<name>A0A8X8G9C4_ACIFI</name>
<accession>A0A8X8G9C4</accession>
<dbReference type="EMBL" id="JABBHS010000191">
    <property type="protein sequence ID" value="MBU2722788.1"/>
    <property type="molecule type" value="Genomic_DNA"/>
</dbReference>
<dbReference type="AlphaFoldDB" id="A0A8X8G9C4"/>
<organism evidence="1 2">
    <name type="scientific">Acidithiobacillus ferridurans</name>
    <dbReference type="NCBI Taxonomy" id="1232575"/>
    <lineage>
        <taxon>Bacteria</taxon>
        <taxon>Pseudomonadati</taxon>
        <taxon>Pseudomonadota</taxon>
        <taxon>Acidithiobacillia</taxon>
        <taxon>Acidithiobacillales</taxon>
        <taxon>Acidithiobacillaceae</taxon>
        <taxon>Acidithiobacillus</taxon>
    </lineage>
</organism>
<evidence type="ECO:0000313" key="1">
    <source>
        <dbReference type="EMBL" id="MBU2722788.1"/>
    </source>
</evidence>
<reference evidence="1" key="1">
    <citation type="journal article" date="2021" name="ISME J.">
        <title>Genomic evolution of the class Acidithiobacillia: deep-branching Proteobacteria living in extreme acidic conditions.</title>
        <authorList>
            <person name="Moya-Beltran A."/>
            <person name="Beard S."/>
            <person name="Rojas-Villalobos C."/>
            <person name="Issotta F."/>
            <person name="Gallardo Y."/>
            <person name="Ulloa R."/>
            <person name="Giaveno A."/>
            <person name="Degli Esposti M."/>
            <person name="Johnson D.B."/>
            <person name="Quatrini R."/>
        </authorList>
    </citation>
    <scope>NUCLEOTIDE SEQUENCE</scope>
    <source>
        <strain evidence="1">DSM 583</strain>
    </source>
</reference>
<proteinExistence type="predicted"/>
<protein>
    <submittedName>
        <fullName evidence="1">Uncharacterized protein</fullName>
    </submittedName>
</protein>
<evidence type="ECO:0000313" key="2">
    <source>
        <dbReference type="Proteomes" id="UP000887300"/>
    </source>
</evidence>
<dbReference type="Proteomes" id="UP000887300">
    <property type="component" value="Unassembled WGS sequence"/>
</dbReference>
<gene>
    <name evidence="1" type="ORF">HF568_06120</name>
</gene>
<comment type="caution">
    <text evidence="1">The sequence shown here is derived from an EMBL/GenBank/DDBJ whole genome shotgun (WGS) entry which is preliminary data.</text>
</comment>
<sequence length="294" mass="32975">MKSASGGFVVGSLKTSKPPLGWVMSDGPGCMERFARNPMLLPAQRTFIFQEEEERIDMETALLLHRHHRNAFSEFSDFASERMDPLAGFSREEFLGITHSTCPGLSAIGKSSWPWKNTDPGVTFDAGITLGVHANRIEKSIVVITMSARYPMIHLAWLWALQTRAIRLLPVFVIRQPMLIMGIDPEKSDGTQIEVIYSDRSSKINFGLLRSQHLQEQAQVIVAVPRTLDAWLASDVGKPVSHDWSQHALFSLARVDQKNVFRPVRDDDSVLRKLREMRLESSEMGTSDGSQQAA</sequence>